<sequence length="854" mass="96475">MAPRRKLDEFNAAASPQTGMLNDFDMLFHTPDETDPSPVRKFPRRDSARKDSIGGYRPWRTLGTRAVPSSLPLANMVTAVQELIDPDFDPVIEALDDSPRFLKPLPSWIPAEDIEYLSSKGALTIPEPPLRNELLRAYVQWVYNFMPLLDLHEFLRSIAENDPDANISLLLFQAVMFAGTAFVDLEHLQAAGFATRREARKAFFMRARLLYSFDYEDDRIAILQAILLMTYWHEVDGSPQKDIWHWVGVCNTQAQSIGLHRDPTGSDMSPATKRLRIRLWWSLYSRDRLIALALRRPTQINEGACDVPLPRLSDFDIRPFHPAVFQMLRYQQLDDVSYQRRLATMFIEKVKLCQYLGRVLFAQYSPSNHNFGATNKTTITLVPREASEAELDRCSQKLDAWVSGLPKDAQFIPPKSQHLSEGEKVLLLHSAMLRMIYHATCSALHRPQALIFGRKAHSTSKKAKWSITARQKMQDAAAGTTEIAHGLNRLGLTKFLPASGLTVVLPAAVVHLTNLTSSNPVVRDESTWNFHRCVEVLNKLKDIYPAADHETAYLEEAVRWQLKRSPNSVLIMQNATFSVVGGDRTQPDNGARSLTDRAVNDWTTSAQTKESTPARTNMRNNNQFQGSIIELDEEDRDRNTTLHSTDFRDQNAGRFNNTTMMTFTNNNTCSISDHSSSSYQLHNIQIQSNNDSTPTNTFPDRNSPKEQPEEWDWNVDVLNDWLVSSDEDGDGDGDGEGENENEGQSQSKHERQTQIENKDADHTTKNMRHDAENLSKEKAEAEADIVSSSSSSSPPLLLHTEQEDQHQHQDQQQQLLVSPSLLFPPSVISSDNSSSSSRDSMMITGDLERDLGFA</sequence>
<dbReference type="GO" id="GO:0008270">
    <property type="term" value="F:zinc ion binding"/>
    <property type="evidence" value="ECO:0007669"/>
    <property type="project" value="InterPro"/>
</dbReference>
<feature type="domain" description="Xylanolytic transcriptional activator regulatory" evidence="3">
    <location>
        <begin position="243"/>
        <end position="316"/>
    </location>
</feature>
<evidence type="ECO:0000256" key="1">
    <source>
        <dbReference type="ARBA" id="ARBA00023242"/>
    </source>
</evidence>
<reference evidence="4 5" key="1">
    <citation type="submission" date="2015-04" db="EMBL/GenBank/DDBJ databases">
        <authorList>
            <person name="Heijne W.H."/>
            <person name="Fedorova N.D."/>
            <person name="Nierman W.C."/>
            <person name="Vollebregt A.W."/>
            <person name="Zhao Z."/>
            <person name="Wu L."/>
            <person name="Kumar M."/>
            <person name="Stam H."/>
            <person name="van den Berg M.A."/>
            <person name="Pel H.J."/>
        </authorList>
    </citation>
    <scope>NUCLEOTIDE SEQUENCE [LARGE SCALE GENOMIC DNA]</scope>
    <source>
        <strain evidence="4 5">CBS 393.64</strain>
    </source>
</reference>
<feature type="compositionally biased region" description="Acidic residues" evidence="2">
    <location>
        <begin position="725"/>
        <end position="741"/>
    </location>
</feature>
<dbReference type="InterPro" id="IPR052761">
    <property type="entry name" value="Fungal_Detox/Toxin_TFs"/>
</dbReference>
<accession>A0A0F4YTC3</accession>
<dbReference type="PANTHER" id="PTHR47425:SF1">
    <property type="entry name" value="MISCELLANEOUS ZN(II)2CYS6 TRANSCRIPTION FACTOR (EUROFUNG)"/>
    <property type="match status" value="1"/>
</dbReference>
<dbReference type="GO" id="GO:0006351">
    <property type="term" value="P:DNA-templated transcription"/>
    <property type="evidence" value="ECO:0007669"/>
    <property type="project" value="InterPro"/>
</dbReference>
<dbReference type="AlphaFoldDB" id="A0A0F4YTC3"/>
<feature type="region of interest" description="Disordered" evidence="2">
    <location>
        <begin position="30"/>
        <end position="50"/>
    </location>
</feature>
<dbReference type="CDD" id="cd12148">
    <property type="entry name" value="fungal_TF_MHR"/>
    <property type="match status" value="1"/>
</dbReference>
<feature type="compositionally biased region" description="Polar residues" evidence="2">
    <location>
        <begin position="687"/>
        <end position="700"/>
    </location>
</feature>
<proteinExistence type="predicted"/>
<feature type="compositionally biased region" description="Basic and acidic residues" evidence="2">
    <location>
        <begin position="800"/>
        <end position="809"/>
    </location>
</feature>
<gene>
    <name evidence="4" type="ORF">T310_5089</name>
</gene>
<protein>
    <recommendedName>
        <fullName evidence="3">Xylanolytic transcriptional activator regulatory domain-containing protein</fullName>
    </recommendedName>
</protein>
<dbReference type="Proteomes" id="UP000053958">
    <property type="component" value="Unassembled WGS sequence"/>
</dbReference>
<dbReference type="GO" id="GO:0003677">
    <property type="term" value="F:DNA binding"/>
    <property type="evidence" value="ECO:0007669"/>
    <property type="project" value="InterPro"/>
</dbReference>
<dbReference type="PANTHER" id="PTHR47425">
    <property type="entry name" value="FARB-RELATED"/>
    <property type="match status" value="1"/>
</dbReference>
<organism evidence="4 5">
    <name type="scientific">Rasamsonia emersonii (strain ATCC 16479 / CBS 393.64 / IMI 116815)</name>
    <dbReference type="NCBI Taxonomy" id="1408163"/>
    <lineage>
        <taxon>Eukaryota</taxon>
        <taxon>Fungi</taxon>
        <taxon>Dikarya</taxon>
        <taxon>Ascomycota</taxon>
        <taxon>Pezizomycotina</taxon>
        <taxon>Eurotiomycetes</taxon>
        <taxon>Eurotiomycetidae</taxon>
        <taxon>Eurotiales</taxon>
        <taxon>Trichocomaceae</taxon>
        <taxon>Rasamsonia</taxon>
    </lineage>
</organism>
<feature type="compositionally biased region" description="Low complexity" evidence="2">
    <location>
        <begin position="826"/>
        <end position="840"/>
    </location>
</feature>
<feature type="region of interest" description="Disordered" evidence="2">
    <location>
        <begin position="723"/>
        <end position="854"/>
    </location>
</feature>
<evidence type="ECO:0000313" key="5">
    <source>
        <dbReference type="Proteomes" id="UP000053958"/>
    </source>
</evidence>
<feature type="compositionally biased region" description="Basic and acidic residues" evidence="2">
    <location>
        <begin position="747"/>
        <end position="781"/>
    </location>
</feature>
<evidence type="ECO:0000313" key="4">
    <source>
        <dbReference type="EMBL" id="KKA20873.1"/>
    </source>
</evidence>
<dbReference type="Pfam" id="PF04082">
    <property type="entry name" value="Fungal_trans"/>
    <property type="match status" value="1"/>
</dbReference>
<evidence type="ECO:0000256" key="2">
    <source>
        <dbReference type="SAM" id="MobiDB-lite"/>
    </source>
</evidence>
<name>A0A0F4YTC3_RASE3</name>
<keyword evidence="5" id="KW-1185">Reference proteome</keyword>
<dbReference type="STRING" id="1408163.A0A0F4YTC3"/>
<dbReference type="OrthoDB" id="4451586at2759"/>
<evidence type="ECO:0000259" key="3">
    <source>
        <dbReference type="SMART" id="SM00906"/>
    </source>
</evidence>
<feature type="compositionally biased region" description="Low complexity" evidence="2">
    <location>
        <begin position="787"/>
        <end position="799"/>
    </location>
</feature>
<comment type="caution">
    <text evidence="4">The sequence shown here is derived from an EMBL/GenBank/DDBJ whole genome shotgun (WGS) entry which is preliminary data.</text>
</comment>
<dbReference type="InterPro" id="IPR007219">
    <property type="entry name" value="XnlR_reg_dom"/>
</dbReference>
<keyword evidence="1" id="KW-0539">Nucleus</keyword>
<dbReference type="SMART" id="SM00906">
    <property type="entry name" value="Fungal_trans"/>
    <property type="match status" value="1"/>
</dbReference>
<dbReference type="RefSeq" id="XP_013327485.1">
    <property type="nucleotide sequence ID" value="XM_013472031.1"/>
</dbReference>
<dbReference type="EMBL" id="LASV01000222">
    <property type="protein sequence ID" value="KKA20873.1"/>
    <property type="molecule type" value="Genomic_DNA"/>
</dbReference>
<dbReference type="GeneID" id="25317434"/>
<feature type="region of interest" description="Disordered" evidence="2">
    <location>
        <begin position="687"/>
        <end position="711"/>
    </location>
</feature>